<protein>
    <submittedName>
        <fullName evidence="3">HSP20-like chaperone</fullName>
    </submittedName>
</protein>
<dbReference type="AlphaFoldDB" id="A0A0V0QMT4"/>
<dbReference type="SUPFAM" id="SSF49764">
    <property type="entry name" value="HSP20-like chaperones"/>
    <property type="match status" value="1"/>
</dbReference>
<dbReference type="InterPro" id="IPR007052">
    <property type="entry name" value="CS_dom"/>
</dbReference>
<feature type="compositionally biased region" description="Basic and acidic residues" evidence="1">
    <location>
        <begin position="182"/>
        <end position="207"/>
    </location>
</feature>
<keyword evidence="4" id="KW-1185">Reference proteome</keyword>
<comment type="caution">
    <text evidence="3">The sequence shown here is derived from an EMBL/GenBank/DDBJ whole genome shotgun (WGS) entry which is preliminary data.</text>
</comment>
<evidence type="ECO:0000256" key="1">
    <source>
        <dbReference type="SAM" id="MobiDB-lite"/>
    </source>
</evidence>
<gene>
    <name evidence="3" type="ORF">PPERSA_04131</name>
</gene>
<proteinExistence type="predicted"/>
<reference evidence="3 4" key="1">
    <citation type="journal article" date="2015" name="Sci. Rep.">
        <title>Genome of the facultative scuticociliatosis pathogen Pseudocohnilembus persalinus provides insight into its virulence through horizontal gene transfer.</title>
        <authorList>
            <person name="Xiong J."/>
            <person name="Wang G."/>
            <person name="Cheng J."/>
            <person name="Tian M."/>
            <person name="Pan X."/>
            <person name="Warren A."/>
            <person name="Jiang C."/>
            <person name="Yuan D."/>
            <person name="Miao W."/>
        </authorList>
    </citation>
    <scope>NUCLEOTIDE SEQUENCE [LARGE SCALE GENOMIC DNA]</scope>
    <source>
        <strain evidence="3">36N120E</strain>
    </source>
</reference>
<feature type="region of interest" description="Disordered" evidence="1">
    <location>
        <begin position="175"/>
        <end position="218"/>
    </location>
</feature>
<feature type="domain" description="CS" evidence="2">
    <location>
        <begin position="5"/>
        <end position="107"/>
    </location>
</feature>
<dbReference type="InterPro" id="IPR008978">
    <property type="entry name" value="HSP20-like_chaperone"/>
</dbReference>
<dbReference type="PROSITE" id="PS51203">
    <property type="entry name" value="CS"/>
    <property type="match status" value="1"/>
</dbReference>
<dbReference type="Gene3D" id="2.60.40.790">
    <property type="match status" value="1"/>
</dbReference>
<dbReference type="Proteomes" id="UP000054937">
    <property type="component" value="Unassembled WGS sequence"/>
</dbReference>
<evidence type="ECO:0000313" key="4">
    <source>
        <dbReference type="Proteomes" id="UP000054937"/>
    </source>
</evidence>
<dbReference type="InParanoid" id="A0A0V0QMT4"/>
<dbReference type="EMBL" id="LDAU01000129">
    <property type="protein sequence ID" value="KRX03579.1"/>
    <property type="molecule type" value="Genomic_DNA"/>
</dbReference>
<evidence type="ECO:0000313" key="3">
    <source>
        <dbReference type="EMBL" id="KRX03579.1"/>
    </source>
</evidence>
<evidence type="ECO:0000259" key="2">
    <source>
        <dbReference type="PROSITE" id="PS51203"/>
    </source>
</evidence>
<sequence length="218" mass="25893">MQIQKIRPVVEWAQNKQSIFLSMKKALRKDAPGCMDCNKDETIQIENQKIFASSYGVITHQPVQWILDLELEQEIIPEQSTWLEQGQGTFFFNLTKAQNGTLWENLEKNTTKQHGIWWDMQQKFKKDFDEWNKRRDGTYVPEQENNEENKHFQNSDGENTLINQETINFQKDGELSQNNNFKENHSQIKNSDNDIQKQNQKELDLDSKQQQQNRQEDL</sequence>
<feature type="compositionally biased region" description="Polar residues" evidence="1">
    <location>
        <begin position="208"/>
        <end position="218"/>
    </location>
</feature>
<name>A0A0V0QMT4_PSEPJ</name>
<organism evidence="3 4">
    <name type="scientific">Pseudocohnilembus persalinus</name>
    <name type="common">Ciliate</name>
    <dbReference type="NCBI Taxonomy" id="266149"/>
    <lineage>
        <taxon>Eukaryota</taxon>
        <taxon>Sar</taxon>
        <taxon>Alveolata</taxon>
        <taxon>Ciliophora</taxon>
        <taxon>Intramacronucleata</taxon>
        <taxon>Oligohymenophorea</taxon>
        <taxon>Scuticociliatia</taxon>
        <taxon>Philasterida</taxon>
        <taxon>Pseudocohnilembidae</taxon>
        <taxon>Pseudocohnilembus</taxon>
    </lineage>
</organism>
<accession>A0A0V0QMT4</accession>
<feature type="region of interest" description="Disordered" evidence="1">
    <location>
        <begin position="137"/>
        <end position="159"/>
    </location>
</feature>
<dbReference type="OrthoDB" id="1564555at2759"/>